<evidence type="ECO:0000313" key="2">
    <source>
        <dbReference type="EMBL" id="CUS08971.1"/>
    </source>
</evidence>
<feature type="region of interest" description="Disordered" evidence="1">
    <location>
        <begin position="478"/>
        <end position="513"/>
    </location>
</feature>
<reference evidence="2" key="1">
    <citation type="submission" date="2015-10" db="EMBL/GenBank/DDBJ databases">
        <authorList>
            <person name="Regsiter A."/>
            <person name="william w."/>
        </authorList>
    </citation>
    <scope>NUCLEOTIDE SEQUENCE</scope>
    <source>
        <strain evidence="2">Montdore</strain>
    </source>
</reference>
<gene>
    <name evidence="2" type="ORF">GSTUAT00006920001</name>
</gene>
<organism evidence="2 3">
    <name type="scientific">Tuber aestivum</name>
    <name type="common">summer truffle</name>
    <dbReference type="NCBI Taxonomy" id="59557"/>
    <lineage>
        <taxon>Eukaryota</taxon>
        <taxon>Fungi</taxon>
        <taxon>Dikarya</taxon>
        <taxon>Ascomycota</taxon>
        <taxon>Pezizomycotina</taxon>
        <taxon>Pezizomycetes</taxon>
        <taxon>Pezizales</taxon>
        <taxon>Tuberaceae</taxon>
        <taxon>Tuber</taxon>
    </lineage>
</organism>
<name>A0A292PQB5_9PEZI</name>
<sequence>MALPVGWDSMGELDLDYMTWSLPRSEQGGCRGRETRVKIAPEELFTPGAIFVRPMGGSEGAWGKKRCANFRSTISTRCVRDMKREYSWKIYDVCCNPETGADAHYVRIKFSDEAKDVHFASYVAALNGVAAKRFLQGPREDRARPFGIGFDSGVASKERLGGNLRRPRKQTPYLRRVSVKFEVNLDGSWKRLDEDVDRIGFATYKSAPKSAIWASSSPETIPFKDDPFLRFARVTLRFGQRKERTILDMGKNFSPVFSSYKHSASITLSNVRVRTCDGDQSTRPIQTKVRLVFTDKGRNRGSFLRSQTRSTAVVEAEKALLLFKKSVELSGDNTLALEDDLEDDAIFEMNIADVVSKEFSVRLKGDITSEKKNIKGLFKGSKLLLVPFFPSNGVHLVLQSMDGEYVLRQYIPSPIQFISSITANSFTGPSISMLRWIGENVEREGNGEITYVFENGEIDAANIVEKVVSIMEKLHNYQTTPPTTARSPRSSPRFPQGQSRQLLTPPQSPPRRLSTFQHQRNRVSEWASLQSVHSSSEDLSTIDEASSGEYVMAPAPAPLQVPSYRPTRTGDAYPTLQHQLLRASTPRSVAYTESIYSARSATLKLALQRMEESGARTSLPVMERMS</sequence>
<evidence type="ECO:0000313" key="3">
    <source>
        <dbReference type="Proteomes" id="UP001412239"/>
    </source>
</evidence>
<dbReference type="Proteomes" id="UP001412239">
    <property type="component" value="Unassembled WGS sequence"/>
</dbReference>
<dbReference type="EMBL" id="LN891102">
    <property type="protein sequence ID" value="CUS08971.1"/>
    <property type="molecule type" value="Genomic_DNA"/>
</dbReference>
<dbReference type="AlphaFoldDB" id="A0A292PQB5"/>
<keyword evidence="3" id="KW-1185">Reference proteome</keyword>
<accession>A0A292PQB5</accession>
<proteinExistence type="predicted"/>
<feature type="compositionally biased region" description="Low complexity" evidence="1">
    <location>
        <begin position="478"/>
        <end position="501"/>
    </location>
</feature>
<protein>
    <submittedName>
        <fullName evidence="2">Uncharacterized protein</fullName>
    </submittedName>
</protein>
<evidence type="ECO:0000256" key="1">
    <source>
        <dbReference type="SAM" id="MobiDB-lite"/>
    </source>
</evidence>